<evidence type="ECO:0000313" key="2">
    <source>
        <dbReference type="Proteomes" id="UP000653156"/>
    </source>
</evidence>
<accession>A0A892ZGD8</accession>
<dbReference type="EMBL" id="CP069798">
    <property type="protein sequence ID" value="QRQ82002.1"/>
    <property type="molecule type" value="Genomic_DNA"/>
</dbReference>
<dbReference type="Proteomes" id="UP000653156">
    <property type="component" value="Chromosome"/>
</dbReference>
<dbReference type="RefSeq" id="WP_230339299.1">
    <property type="nucleotide sequence ID" value="NZ_CP069798.1"/>
</dbReference>
<protein>
    <submittedName>
        <fullName evidence="1">Uncharacterized protein</fullName>
    </submittedName>
</protein>
<sequence length="174" mass="19152">MMPLPRHLRPLARVDQRSATAVHCHLRLHGEAWLQLWFYGTLINNTVQPLADNPADSVRLVAATPAGASALFFDGSQHGYEAVFCEHHPHAAPAQPRLWRYSDDVYRIHLQLGYNIDFAAEASAFAANPQGEVQLADGSWLAQADAQADGFDALTVRLEDSKGHVWTVFAADLA</sequence>
<reference evidence="1" key="1">
    <citation type="submission" date="2021-02" db="EMBL/GenBank/DDBJ databases">
        <title>Neisseriaceae sp. 26B isolated from the cloaca of a Common Toad-headed Turtle (Mesoclemmys nasuta).</title>
        <authorList>
            <person name="Spergser J."/>
            <person name="Busse H.-J."/>
        </authorList>
    </citation>
    <scope>NUCLEOTIDE SEQUENCE</scope>
    <source>
        <strain evidence="1">26B</strain>
    </source>
</reference>
<evidence type="ECO:0000313" key="1">
    <source>
        <dbReference type="EMBL" id="QRQ82002.1"/>
    </source>
</evidence>
<name>A0A892ZGD8_9NEIS</name>
<gene>
    <name evidence="1" type="ORF">JQU52_00705</name>
</gene>
<proteinExistence type="predicted"/>
<dbReference type="AlphaFoldDB" id="A0A892ZGD8"/>
<organism evidence="1 2">
    <name type="scientific">Paralysiella testudinis</name>
    <dbReference type="NCBI Taxonomy" id="2809020"/>
    <lineage>
        <taxon>Bacteria</taxon>
        <taxon>Pseudomonadati</taxon>
        <taxon>Pseudomonadota</taxon>
        <taxon>Betaproteobacteria</taxon>
        <taxon>Neisseriales</taxon>
        <taxon>Neisseriaceae</taxon>
        <taxon>Paralysiella</taxon>
    </lineage>
</organism>
<keyword evidence="2" id="KW-1185">Reference proteome</keyword>
<dbReference type="KEGG" id="ptes:JQU52_00705"/>